<evidence type="ECO:0000313" key="1">
    <source>
        <dbReference type="EMBL" id="BDT02995.1"/>
    </source>
</evidence>
<name>A0ABN6T229_9MOLU</name>
<evidence type="ECO:0000313" key="2">
    <source>
        <dbReference type="Proteomes" id="UP001163387"/>
    </source>
</evidence>
<proteinExistence type="predicted"/>
<dbReference type="RefSeq" id="WP_281749163.1">
    <property type="nucleotide sequence ID" value="NZ_AP026933.1"/>
</dbReference>
<accession>A0ABN6T229</accession>
<evidence type="ECO:0008006" key="3">
    <source>
        <dbReference type="Google" id="ProtNLM"/>
    </source>
</evidence>
<dbReference type="Proteomes" id="UP001163387">
    <property type="component" value="Chromosome"/>
</dbReference>
<gene>
    <name evidence="1" type="ORF">SHM_06410</name>
</gene>
<organism evidence="1 2">
    <name type="scientific">Spiroplasma ixodetis</name>
    <dbReference type="NCBI Taxonomy" id="2141"/>
    <lineage>
        <taxon>Bacteria</taxon>
        <taxon>Bacillati</taxon>
        <taxon>Mycoplasmatota</taxon>
        <taxon>Mollicutes</taxon>
        <taxon>Entomoplasmatales</taxon>
        <taxon>Spiroplasmataceae</taxon>
        <taxon>Spiroplasma</taxon>
    </lineage>
</organism>
<keyword evidence="2" id="KW-1185">Reference proteome</keyword>
<dbReference type="EMBL" id="AP026933">
    <property type="protein sequence ID" value="BDT02995.1"/>
    <property type="molecule type" value="Genomic_DNA"/>
</dbReference>
<protein>
    <recommendedName>
        <fullName evidence="3">Adhesin P123</fullName>
    </recommendedName>
</protein>
<reference evidence="1 2" key="1">
    <citation type="journal article" date="2022" name="Front. Microbiol.">
        <title>Male-killing mechanisms vary between Spiroplasma species.</title>
        <authorList>
            <person name="Arai H."/>
            <person name="Inoue M."/>
            <person name="Kageyama D."/>
        </authorList>
    </citation>
    <scope>NUCLEOTIDE SEQUENCE [LARGE SCALE GENOMIC DNA]</scope>
    <source>
        <strain evidence="2">sHm</strain>
    </source>
</reference>
<sequence length="285" mass="31528">MPNELEQTSNYTLTKILRTGLSPLSAMVGVSAYYGQYLKNPILGSINSLLFSKKLGIDIWNINQRPTTRNKVINSYKKIFLGLGTIGLINYAKFVQYVNKSVSLLRDEPCFWPPCPTELSISTPIPTPKPVIDKSFVDWDTYISLNSFGIANVISGLTELIPNRFQNIRKIANMGTGGCLISSGVAMGINNDFNNYFAIPTIIAGASEIINTLLLPLGNTHNNTELQEVFTDERARLINASVNNYQSTDDGMVDVDLNDDSMSEINLDRASLNWDYSYAYTLGGV</sequence>